<protein>
    <submittedName>
        <fullName evidence="1">Uncharacterized protein</fullName>
    </submittedName>
</protein>
<dbReference type="Proteomes" id="UP000242254">
    <property type="component" value="Unassembled WGS sequence"/>
</dbReference>
<dbReference type="AlphaFoldDB" id="A0A2G4T7D0"/>
<accession>A0A2G4T7D0</accession>
<dbReference type="GeneID" id="35440881"/>
<dbReference type="EMBL" id="KZ303842">
    <property type="protein sequence ID" value="PHZ16923.1"/>
    <property type="molecule type" value="Genomic_DNA"/>
</dbReference>
<dbReference type="RefSeq" id="XP_023470631.1">
    <property type="nucleotide sequence ID" value="XM_023609891.1"/>
</dbReference>
<reference evidence="1 2" key="1">
    <citation type="journal article" date="2016" name="Proc. Natl. Acad. Sci. U.S.A.">
        <title>Lipid metabolic changes in an early divergent fungus govern the establishment of a mutualistic symbiosis with endobacteria.</title>
        <authorList>
            <person name="Lastovetsky O.A."/>
            <person name="Gaspar M.L."/>
            <person name="Mondo S.J."/>
            <person name="LaButti K.M."/>
            <person name="Sandor L."/>
            <person name="Grigoriev I.V."/>
            <person name="Henry S.A."/>
            <person name="Pawlowska T.E."/>
        </authorList>
    </citation>
    <scope>NUCLEOTIDE SEQUENCE [LARGE SCALE GENOMIC DNA]</scope>
    <source>
        <strain evidence="1 2">ATCC 52813</strain>
    </source>
</reference>
<organism evidence="1 2">
    <name type="scientific">Rhizopus microsporus ATCC 52813</name>
    <dbReference type="NCBI Taxonomy" id="1340429"/>
    <lineage>
        <taxon>Eukaryota</taxon>
        <taxon>Fungi</taxon>
        <taxon>Fungi incertae sedis</taxon>
        <taxon>Mucoromycota</taxon>
        <taxon>Mucoromycotina</taxon>
        <taxon>Mucoromycetes</taxon>
        <taxon>Mucorales</taxon>
        <taxon>Mucorineae</taxon>
        <taxon>Rhizopodaceae</taxon>
        <taxon>Rhizopus</taxon>
    </lineage>
</organism>
<evidence type="ECO:0000313" key="1">
    <source>
        <dbReference type="EMBL" id="PHZ16923.1"/>
    </source>
</evidence>
<keyword evidence="2" id="KW-1185">Reference proteome</keyword>
<sequence length="145" mass="16209">MDAAAVDNYGMLTEAAASSNRRNLQIANMLHTIAKDIFVHTVFSYAIKSVFGAEEILKHQWANRRLSQQNEENLVKLKPGYAAYIKIRNTRYDIAIAEVKPTSNRSSKLPSNLVKLGQQMKIMVNNLVNDHVPVPVVCGILVEDT</sequence>
<evidence type="ECO:0000313" key="2">
    <source>
        <dbReference type="Proteomes" id="UP000242254"/>
    </source>
</evidence>
<proteinExistence type="predicted"/>
<name>A0A2G4T7D0_RHIZD</name>
<gene>
    <name evidence="1" type="ORF">RHIMIDRAFT_243067</name>
</gene>